<dbReference type="AlphaFoldDB" id="A0A0F4PVX5"/>
<dbReference type="EMBL" id="PNCG01000009">
    <property type="protein sequence ID" value="TMP87206.1"/>
    <property type="molecule type" value="Genomic_DNA"/>
</dbReference>
<dbReference type="EMBL" id="JXXZ01000010">
    <property type="protein sequence ID" value="KJY98426.1"/>
    <property type="molecule type" value="Genomic_DNA"/>
</dbReference>
<dbReference type="GO" id="GO:0003677">
    <property type="term" value="F:DNA binding"/>
    <property type="evidence" value="ECO:0007669"/>
    <property type="project" value="UniProtKB-KW"/>
</dbReference>
<dbReference type="PROSITE" id="PS00552">
    <property type="entry name" value="HTH_MERR_1"/>
    <property type="match status" value="1"/>
</dbReference>
<dbReference type="PATRIC" id="fig|151081.8.peg.2192"/>
<dbReference type="GeneID" id="29846220"/>
<evidence type="ECO:0000259" key="2">
    <source>
        <dbReference type="PROSITE" id="PS50937"/>
    </source>
</evidence>
<accession>A0A0F4PVX5</accession>
<dbReference type="Proteomes" id="UP000305874">
    <property type="component" value="Unassembled WGS sequence"/>
</dbReference>
<gene>
    <name evidence="4" type="ORF">CWC05_08910</name>
    <name evidence="3" type="ORF">TW72_11845</name>
</gene>
<reference evidence="6" key="3">
    <citation type="submission" date="2019-06" db="EMBL/GenBank/DDBJ databases">
        <title>Co-occurence of chitin degradation, pigmentation and bioactivity in marine Pseudoalteromonas.</title>
        <authorList>
            <person name="Sonnenschein E.C."/>
            <person name="Bech P.K."/>
        </authorList>
    </citation>
    <scope>NUCLEOTIDE SEQUENCE [LARGE SCALE GENOMIC DNA]</scope>
    <source>
        <strain evidence="6">S2897</strain>
    </source>
</reference>
<reference evidence="3 5" key="1">
    <citation type="journal article" date="2015" name="BMC Genomics">
        <title>Genome mining reveals unlocked bioactive potential of marine Gram-negative bacteria.</title>
        <authorList>
            <person name="Machado H."/>
            <person name="Sonnenschein E.C."/>
            <person name="Melchiorsen J."/>
            <person name="Gram L."/>
        </authorList>
    </citation>
    <scope>NUCLEOTIDE SEQUENCE [LARGE SCALE GENOMIC DNA]</scope>
    <source>
        <strain evidence="3 5">S3137</strain>
    </source>
</reference>
<comment type="caution">
    <text evidence="3">The sequence shown here is derived from an EMBL/GenBank/DDBJ whole genome shotgun (WGS) entry which is preliminary data.</text>
</comment>
<dbReference type="RefSeq" id="WP_016708221.1">
    <property type="nucleotide sequence ID" value="NZ_JXXY01000010.1"/>
</dbReference>
<feature type="domain" description="HTH merR-type" evidence="2">
    <location>
        <begin position="1"/>
        <end position="70"/>
    </location>
</feature>
<dbReference type="PANTHER" id="PTHR30204">
    <property type="entry name" value="REDOX-CYCLING DRUG-SENSING TRANSCRIPTIONAL ACTIVATOR SOXR"/>
    <property type="match status" value="1"/>
</dbReference>
<evidence type="ECO:0000313" key="5">
    <source>
        <dbReference type="Proteomes" id="UP000033664"/>
    </source>
</evidence>
<sequence length="125" mass="14200">MRTIGKLAKDLDINVETIRFYERQGLIEQPPKPESGYRKYDETHANQLKFILKAKALGFTLKEIESLMSLSSSCADIESMGLQKLNLIRNKIADLQRLEKVIQDMTDSCKANQDPQSCPVINSLK</sequence>
<dbReference type="SMART" id="SM00422">
    <property type="entry name" value="HTH_MERR"/>
    <property type="match status" value="1"/>
</dbReference>
<dbReference type="GO" id="GO:0003700">
    <property type="term" value="F:DNA-binding transcription factor activity"/>
    <property type="evidence" value="ECO:0007669"/>
    <property type="project" value="InterPro"/>
</dbReference>
<evidence type="ECO:0000313" key="6">
    <source>
        <dbReference type="Proteomes" id="UP000305874"/>
    </source>
</evidence>
<dbReference type="InterPro" id="IPR047057">
    <property type="entry name" value="MerR_fam"/>
</dbReference>
<reference evidence="4" key="4">
    <citation type="submission" date="2019-09" db="EMBL/GenBank/DDBJ databases">
        <title>Co-occurence of chitin degradation, pigmentation and bioactivity in marine Pseudoalteromonas.</title>
        <authorList>
            <person name="Sonnenschein E.C."/>
            <person name="Bech P.K."/>
        </authorList>
    </citation>
    <scope>NUCLEOTIDE SEQUENCE</scope>
    <source>
        <strain evidence="4">S2897</strain>
    </source>
</reference>
<dbReference type="STRING" id="151081.TW72_11845"/>
<keyword evidence="1 4" id="KW-0238">DNA-binding</keyword>
<dbReference type="InterPro" id="IPR000551">
    <property type="entry name" value="MerR-type_HTH_dom"/>
</dbReference>
<dbReference type="Pfam" id="PF13411">
    <property type="entry name" value="MerR_1"/>
    <property type="match status" value="1"/>
</dbReference>
<reference evidence="4 6" key="2">
    <citation type="submission" date="2017-12" db="EMBL/GenBank/DDBJ databases">
        <authorList>
            <person name="Paulsen S."/>
            <person name="Gram L.K."/>
        </authorList>
    </citation>
    <scope>NUCLEOTIDE SEQUENCE [LARGE SCALE GENOMIC DNA]</scope>
    <source>
        <strain evidence="4 6">S2897</strain>
    </source>
</reference>
<dbReference type="PRINTS" id="PR00040">
    <property type="entry name" value="HTHMERR"/>
</dbReference>
<name>A0A0F4PVX5_9GAMM</name>
<dbReference type="Proteomes" id="UP000033664">
    <property type="component" value="Unassembled WGS sequence"/>
</dbReference>
<dbReference type="PROSITE" id="PS50937">
    <property type="entry name" value="HTH_MERR_2"/>
    <property type="match status" value="1"/>
</dbReference>
<evidence type="ECO:0000313" key="3">
    <source>
        <dbReference type="EMBL" id="KJY98426.1"/>
    </source>
</evidence>
<dbReference type="PANTHER" id="PTHR30204:SF92">
    <property type="entry name" value="HTH-TYPE TRANSCRIPTIONAL REGULATOR ZNTR"/>
    <property type="match status" value="1"/>
</dbReference>
<dbReference type="SUPFAM" id="SSF46955">
    <property type="entry name" value="Putative DNA-binding domain"/>
    <property type="match status" value="1"/>
</dbReference>
<proteinExistence type="predicted"/>
<dbReference type="Gene3D" id="1.10.1660.10">
    <property type="match status" value="1"/>
</dbReference>
<protein>
    <submittedName>
        <fullName evidence="4">MerR family DNA-binding transcriptional regulator</fullName>
    </submittedName>
    <submittedName>
        <fullName evidence="3">MerR family transcriptional regulator</fullName>
    </submittedName>
</protein>
<dbReference type="InterPro" id="IPR009061">
    <property type="entry name" value="DNA-bd_dom_put_sf"/>
</dbReference>
<keyword evidence="5" id="KW-1185">Reference proteome</keyword>
<dbReference type="OrthoDB" id="9802039at2"/>
<organism evidence="3 5">
    <name type="scientific">Pseudoalteromonas ruthenica</name>
    <dbReference type="NCBI Taxonomy" id="151081"/>
    <lineage>
        <taxon>Bacteria</taxon>
        <taxon>Pseudomonadati</taxon>
        <taxon>Pseudomonadota</taxon>
        <taxon>Gammaproteobacteria</taxon>
        <taxon>Alteromonadales</taxon>
        <taxon>Pseudoalteromonadaceae</taxon>
        <taxon>Pseudoalteromonas</taxon>
    </lineage>
</organism>
<evidence type="ECO:0000313" key="4">
    <source>
        <dbReference type="EMBL" id="TMP87206.1"/>
    </source>
</evidence>
<evidence type="ECO:0000256" key="1">
    <source>
        <dbReference type="ARBA" id="ARBA00023125"/>
    </source>
</evidence>